<dbReference type="AlphaFoldDB" id="A0A1G7Q6H0"/>
<evidence type="ECO:0000256" key="1">
    <source>
        <dbReference type="SAM" id="SignalP"/>
    </source>
</evidence>
<evidence type="ECO:0000313" key="4">
    <source>
        <dbReference type="Proteomes" id="UP000182427"/>
    </source>
</evidence>
<keyword evidence="1" id="KW-0732">Signal</keyword>
<dbReference type="Proteomes" id="UP000182427">
    <property type="component" value="Chromosome I"/>
</dbReference>
<dbReference type="Gene3D" id="2.60.120.260">
    <property type="entry name" value="Galactose-binding domain-like"/>
    <property type="match status" value="1"/>
</dbReference>
<accession>A0A1G7Q6H0</accession>
<gene>
    <name evidence="3" type="ORF">SAMN05444167_3768</name>
</gene>
<name>A0A1G7Q6H0_9BACT</name>
<dbReference type="Pfam" id="PF00578">
    <property type="entry name" value="AhpC-TSA"/>
    <property type="match status" value="1"/>
</dbReference>
<dbReference type="GO" id="GO:0016491">
    <property type="term" value="F:oxidoreductase activity"/>
    <property type="evidence" value="ECO:0007669"/>
    <property type="project" value="InterPro"/>
</dbReference>
<proteinExistence type="predicted"/>
<feature type="chain" id="PRO_5009242377" evidence="1">
    <location>
        <begin position="35"/>
        <end position="363"/>
    </location>
</feature>
<dbReference type="SUPFAM" id="SSF52833">
    <property type="entry name" value="Thioredoxin-like"/>
    <property type="match status" value="1"/>
</dbReference>
<dbReference type="PROSITE" id="PS51352">
    <property type="entry name" value="THIOREDOXIN_2"/>
    <property type="match status" value="1"/>
</dbReference>
<organism evidence="3 4">
    <name type="scientific">Terriglobus roseus</name>
    <dbReference type="NCBI Taxonomy" id="392734"/>
    <lineage>
        <taxon>Bacteria</taxon>
        <taxon>Pseudomonadati</taxon>
        <taxon>Acidobacteriota</taxon>
        <taxon>Terriglobia</taxon>
        <taxon>Terriglobales</taxon>
        <taxon>Acidobacteriaceae</taxon>
        <taxon>Terriglobus</taxon>
    </lineage>
</organism>
<dbReference type="PANTHER" id="PTHR42852:SF13">
    <property type="entry name" value="PROTEIN DIPZ"/>
    <property type="match status" value="1"/>
</dbReference>
<protein>
    <submittedName>
        <fullName evidence="3">Thiol-disulfide isomerase or thioredoxin</fullName>
    </submittedName>
</protein>
<dbReference type="PANTHER" id="PTHR42852">
    <property type="entry name" value="THIOL:DISULFIDE INTERCHANGE PROTEIN DSBE"/>
    <property type="match status" value="1"/>
</dbReference>
<evidence type="ECO:0000259" key="2">
    <source>
        <dbReference type="PROSITE" id="PS51352"/>
    </source>
</evidence>
<dbReference type="InterPro" id="IPR050553">
    <property type="entry name" value="Thioredoxin_ResA/DsbE_sf"/>
</dbReference>
<keyword evidence="4" id="KW-1185">Reference proteome</keyword>
<feature type="signal peptide" evidence="1">
    <location>
        <begin position="1"/>
        <end position="34"/>
    </location>
</feature>
<evidence type="ECO:0000313" key="3">
    <source>
        <dbReference type="EMBL" id="SDF94094.1"/>
    </source>
</evidence>
<dbReference type="InterPro" id="IPR041017">
    <property type="entry name" value="Thioredoxin_10"/>
</dbReference>
<dbReference type="CDD" id="cd03012">
    <property type="entry name" value="TlpA_like_DipZ_like"/>
    <property type="match status" value="1"/>
</dbReference>
<feature type="domain" description="Thioredoxin" evidence="2">
    <location>
        <begin position="20"/>
        <end position="187"/>
    </location>
</feature>
<sequence>MLSSSLRSKLRLGVVSAALMLMASTFPAFTTAHAQELDAPSIVGSMPLPSLAKSTGWINSKPLTANDLKGKVVLVDFWDYSCINCIRAVPYIRAWADKYKDSGLVVIGVHSPEFDVEKLQPNVEKAVQKFGITYPVAVDSNYAIWTAFHNQYWPAHYFIDAKGKVRFEHFGEGEYDQSERWIQQLLKEANAKSMPSGIANVHGQGVQAAANMGDIGSPETYVGYARAAHFVSPGGIKHDTDHLYAEPGKLQLNDWGLVGSWTDHGQQASLNAAGGKIVFRFHARDLHLVLGPGANGKPVRYRVTMDGKPLGANHGVDTDAQGNGMVTEHRLYQLIRQTGALSDHTFAIEFLDPGVQAFSFTFG</sequence>
<dbReference type="GO" id="GO:0016853">
    <property type="term" value="F:isomerase activity"/>
    <property type="evidence" value="ECO:0007669"/>
    <property type="project" value="UniProtKB-KW"/>
</dbReference>
<keyword evidence="3" id="KW-0413">Isomerase</keyword>
<dbReference type="Pfam" id="PF17991">
    <property type="entry name" value="Thioredoxin_10"/>
    <property type="match status" value="1"/>
</dbReference>
<dbReference type="GO" id="GO:0016209">
    <property type="term" value="F:antioxidant activity"/>
    <property type="evidence" value="ECO:0007669"/>
    <property type="project" value="InterPro"/>
</dbReference>
<dbReference type="OrthoDB" id="9811352at2"/>
<dbReference type="InterPro" id="IPR036249">
    <property type="entry name" value="Thioredoxin-like_sf"/>
</dbReference>
<dbReference type="EMBL" id="LT629690">
    <property type="protein sequence ID" value="SDF94094.1"/>
    <property type="molecule type" value="Genomic_DNA"/>
</dbReference>
<dbReference type="InterPro" id="IPR000866">
    <property type="entry name" value="AhpC/TSA"/>
</dbReference>
<dbReference type="InterPro" id="IPR013766">
    <property type="entry name" value="Thioredoxin_domain"/>
</dbReference>
<reference evidence="3 4" key="1">
    <citation type="submission" date="2016-10" db="EMBL/GenBank/DDBJ databases">
        <authorList>
            <person name="de Groot N.N."/>
        </authorList>
    </citation>
    <scope>NUCLEOTIDE SEQUENCE [LARGE SCALE GENOMIC DNA]</scope>
    <source>
        <strain evidence="3 4">GAS232</strain>
    </source>
</reference>
<dbReference type="Gene3D" id="3.40.30.10">
    <property type="entry name" value="Glutaredoxin"/>
    <property type="match status" value="1"/>
</dbReference>